<keyword evidence="2" id="KW-1185">Reference proteome</keyword>
<proteinExistence type="predicted"/>
<dbReference type="Proteomes" id="UP000030185">
    <property type="component" value="Unassembled WGS sequence"/>
</dbReference>
<dbReference type="AlphaFoldDB" id="A0A098LJC0"/>
<evidence type="ECO:0000313" key="1">
    <source>
        <dbReference type="EMBL" id="GAL87086.1"/>
    </source>
</evidence>
<comment type="caution">
    <text evidence="1">The sequence shown here is derived from an EMBL/GenBank/DDBJ whole genome shotgun (WGS) entry which is preliminary data.</text>
</comment>
<organism evidence="1 2">
    <name type="scientific">Sporocytophaga myxococcoides</name>
    <dbReference type="NCBI Taxonomy" id="153721"/>
    <lineage>
        <taxon>Bacteria</taxon>
        <taxon>Pseudomonadati</taxon>
        <taxon>Bacteroidota</taxon>
        <taxon>Cytophagia</taxon>
        <taxon>Cytophagales</taxon>
        <taxon>Cytophagaceae</taxon>
        <taxon>Sporocytophaga</taxon>
    </lineage>
</organism>
<protein>
    <submittedName>
        <fullName evidence="1">Uncharacterized protein</fullName>
    </submittedName>
</protein>
<sequence length="114" mass="13518">MEEKPTRDTYSYSEIKNLRAKIHYLEVLVMNLNNEVLKYETKFITKAELNLNLLVLLNKIEREIQMIGSIMALRYDKSYNFYRVDNKTHDLVLLETLYPGEELIELSGELIVFI</sequence>
<gene>
    <name evidence="1" type="ORF">MYP_4316</name>
</gene>
<accession>A0A098LJC0</accession>
<dbReference type="RefSeq" id="WP_045467888.1">
    <property type="nucleotide sequence ID" value="NZ_BBLT01000011.1"/>
</dbReference>
<name>A0A098LJC0_9BACT</name>
<dbReference type="EMBL" id="BBLT01000011">
    <property type="protein sequence ID" value="GAL87086.1"/>
    <property type="molecule type" value="Genomic_DNA"/>
</dbReference>
<evidence type="ECO:0000313" key="2">
    <source>
        <dbReference type="Proteomes" id="UP000030185"/>
    </source>
</evidence>
<reference evidence="1 2" key="1">
    <citation type="submission" date="2014-09" db="EMBL/GenBank/DDBJ databases">
        <title>Sporocytophaga myxococcoides PG-01 genome sequencing.</title>
        <authorList>
            <person name="Liu L."/>
            <person name="Gao P.J."/>
            <person name="Chen G.J."/>
            <person name="Wang L.S."/>
        </authorList>
    </citation>
    <scope>NUCLEOTIDE SEQUENCE [LARGE SCALE GENOMIC DNA]</scope>
    <source>
        <strain evidence="1 2">PG-01</strain>
    </source>
</reference>